<keyword evidence="2" id="KW-1185">Reference proteome</keyword>
<reference evidence="2" key="1">
    <citation type="submission" date="2016-05" db="EMBL/GenBank/DDBJ databases">
        <title>Comparative genomics of biotechnologically important yeasts.</title>
        <authorList>
            <consortium name="DOE Joint Genome Institute"/>
            <person name="Riley R."/>
            <person name="Haridas S."/>
            <person name="Wolfe K.H."/>
            <person name="Lopes M.R."/>
            <person name="Hittinger C.T."/>
            <person name="Goker M."/>
            <person name="Salamov A."/>
            <person name="Wisecaver J."/>
            <person name="Long T.M."/>
            <person name="Aerts A.L."/>
            <person name="Barry K."/>
            <person name="Choi C."/>
            <person name="Clum A."/>
            <person name="Coughlan A.Y."/>
            <person name="Deshpande S."/>
            <person name="Douglass A.P."/>
            <person name="Hanson S.J."/>
            <person name="Klenk H.-P."/>
            <person name="Labutti K."/>
            <person name="Lapidus A."/>
            <person name="Lindquist E."/>
            <person name="Lipzen A."/>
            <person name="Meier-Kolthoff J.P."/>
            <person name="Ohm R.A."/>
            <person name="Otillar R.P."/>
            <person name="Pangilinan J."/>
            <person name="Peng Y."/>
            <person name="Rokas A."/>
            <person name="Rosa C.A."/>
            <person name="Scheuner C."/>
            <person name="Sibirny A.A."/>
            <person name="Slot J.C."/>
            <person name="Stielow J.B."/>
            <person name="Sun H."/>
            <person name="Kurtzman C.P."/>
            <person name="Blackwell M."/>
            <person name="Grigoriev I.V."/>
            <person name="Jeffries T.W."/>
        </authorList>
    </citation>
    <scope>NUCLEOTIDE SEQUENCE [LARGE SCALE GENOMIC DNA]</scope>
    <source>
        <strain evidence="2">NRRL Y-2460</strain>
    </source>
</reference>
<accession>A0A1E4U325</accession>
<protein>
    <submittedName>
        <fullName evidence="1">Uncharacterized protein</fullName>
    </submittedName>
</protein>
<evidence type="ECO:0000313" key="2">
    <source>
        <dbReference type="Proteomes" id="UP000094236"/>
    </source>
</evidence>
<name>A0A1E4U325_PACTA</name>
<organism evidence="1 2">
    <name type="scientific">Pachysolen tannophilus NRRL Y-2460</name>
    <dbReference type="NCBI Taxonomy" id="669874"/>
    <lineage>
        <taxon>Eukaryota</taxon>
        <taxon>Fungi</taxon>
        <taxon>Dikarya</taxon>
        <taxon>Ascomycota</taxon>
        <taxon>Saccharomycotina</taxon>
        <taxon>Pichiomycetes</taxon>
        <taxon>Pachysolenaceae</taxon>
        <taxon>Pachysolen</taxon>
    </lineage>
</organism>
<proteinExistence type="predicted"/>
<dbReference type="Proteomes" id="UP000094236">
    <property type="component" value="Unassembled WGS sequence"/>
</dbReference>
<dbReference type="AlphaFoldDB" id="A0A1E4U325"/>
<evidence type="ECO:0000313" key="1">
    <source>
        <dbReference type="EMBL" id="ODV98298.1"/>
    </source>
</evidence>
<gene>
    <name evidence="1" type="ORF">PACTADRAFT_48086</name>
</gene>
<sequence>MGKLEMIIEGELSSRSTDKFHKNKTLGIDLAVLINKDLSSLNLILFIPSDVKLDFSHDFSLGNENNPDLMQVNSLD</sequence>
<dbReference type="EMBL" id="KV454011">
    <property type="protein sequence ID" value="ODV98298.1"/>
    <property type="molecule type" value="Genomic_DNA"/>
</dbReference>